<evidence type="ECO:0000256" key="1">
    <source>
        <dbReference type="ARBA" id="ARBA00001911"/>
    </source>
</evidence>
<keyword evidence="10" id="KW-0325">Glycoprotein</keyword>
<evidence type="ECO:0000256" key="2">
    <source>
        <dbReference type="ARBA" id="ARBA00004323"/>
    </source>
</evidence>
<accession>A0A1F7JES1</accession>
<evidence type="ECO:0000256" key="5">
    <source>
        <dbReference type="ARBA" id="ARBA00022968"/>
    </source>
</evidence>
<dbReference type="InterPro" id="IPR044516">
    <property type="entry name" value="UXS-like"/>
</dbReference>
<keyword evidence="11" id="KW-0456">Lyase</keyword>
<evidence type="ECO:0000256" key="6">
    <source>
        <dbReference type="ARBA" id="ARBA00022989"/>
    </source>
</evidence>
<dbReference type="UniPathway" id="UPA00796">
    <property type="reaction ID" value="UER00771"/>
</dbReference>
<evidence type="ECO:0000259" key="13">
    <source>
        <dbReference type="Pfam" id="PF01370"/>
    </source>
</evidence>
<comment type="subcellular location">
    <subcellularLocation>
        <location evidence="2">Golgi apparatus membrane</location>
        <topology evidence="2">Single-pass type II membrane protein</topology>
    </subcellularLocation>
    <subcellularLocation>
        <location evidence="12">Golgi apparatus</location>
        <location evidence="12">Golgi stack membrane</location>
    </subcellularLocation>
</comment>
<keyword evidence="6" id="KW-1133">Transmembrane helix</keyword>
<feature type="domain" description="NAD-dependent epimerase/dehydratase" evidence="13">
    <location>
        <begin position="8"/>
        <end position="252"/>
    </location>
</feature>
<dbReference type="Gene3D" id="3.40.50.720">
    <property type="entry name" value="NAD(P)-binding Rossmann-like Domain"/>
    <property type="match status" value="1"/>
</dbReference>
<gene>
    <name evidence="14" type="ORF">A3B56_01505</name>
</gene>
<keyword evidence="5" id="KW-0735">Signal-anchor</keyword>
<keyword evidence="9" id="KW-0472">Membrane</keyword>
<evidence type="ECO:0000256" key="12">
    <source>
        <dbReference type="ARBA" id="ARBA00037859"/>
    </source>
</evidence>
<comment type="cofactor">
    <cofactor evidence="1">
        <name>NAD(+)</name>
        <dbReference type="ChEBI" id="CHEBI:57540"/>
    </cofactor>
</comment>
<dbReference type="GO" id="GO:0005737">
    <property type="term" value="C:cytoplasm"/>
    <property type="evidence" value="ECO:0007669"/>
    <property type="project" value="TreeGrafter"/>
</dbReference>
<dbReference type="InterPro" id="IPR036291">
    <property type="entry name" value="NAD(P)-bd_dom_sf"/>
</dbReference>
<dbReference type="PRINTS" id="PR01713">
    <property type="entry name" value="NUCEPIMERASE"/>
</dbReference>
<keyword evidence="8" id="KW-0333">Golgi apparatus</keyword>
<dbReference type="GO" id="GO:0033320">
    <property type="term" value="P:UDP-D-xylose biosynthetic process"/>
    <property type="evidence" value="ECO:0007669"/>
    <property type="project" value="UniProtKB-UniPathway"/>
</dbReference>
<dbReference type="InterPro" id="IPR001509">
    <property type="entry name" value="Epimerase_deHydtase"/>
</dbReference>
<dbReference type="PANTHER" id="PTHR43078:SF6">
    <property type="entry name" value="UDP-GLUCURONIC ACID DECARBOXYLASE 1"/>
    <property type="match status" value="1"/>
</dbReference>
<keyword evidence="7" id="KW-0520">NAD</keyword>
<evidence type="ECO:0000256" key="10">
    <source>
        <dbReference type="ARBA" id="ARBA00023180"/>
    </source>
</evidence>
<evidence type="ECO:0000256" key="4">
    <source>
        <dbReference type="ARBA" id="ARBA00022793"/>
    </source>
</evidence>
<dbReference type="AlphaFoldDB" id="A0A1F7JES1"/>
<protein>
    <submittedName>
        <fullName evidence="14">NAD-dependent dehydratase</fullName>
    </submittedName>
</protein>
<comment type="caution">
    <text evidence="14">The sequence shown here is derived from an EMBL/GenBank/DDBJ whole genome shotgun (WGS) entry which is preliminary data.</text>
</comment>
<dbReference type="PANTHER" id="PTHR43078">
    <property type="entry name" value="UDP-GLUCURONIC ACID DECARBOXYLASE-RELATED"/>
    <property type="match status" value="1"/>
</dbReference>
<reference evidence="14 15" key="1">
    <citation type="journal article" date="2016" name="Nat. Commun.">
        <title>Thousands of microbial genomes shed light on interconnected biogeochemical processes in an aquifer system.</title>
        <authorList>
            <person name="Anantharaman K."/>
            <person name="Brown C.T."/>
            <person name="Hug L.A."/>
            <person name="Sharon I."/>
            <person name="Castelle C.J."/>
            <person name="Probst A.J."/>
            <person name="Thomas B.C."/>
            <person name="Singh A."/>
            <person name="Wilkins M.J."/>
            <person name="Karaoz U."/>
            <person name="Brodie E.L."/>
            <person name="Williams K.H."/>
            <person name="Hubbard S.S."/>
            <person name="Banfield J.F."/>
        </authorList>
    </citation>
    <scope>NUCLEOTIDE SEQUENCE [LARGE SCALE GENOMIC DNA]</scope>
</reference>
<keyword evidence="3" id="KW-0812">Transmembrane</keyword>
<dbReference type="SUPFAM" id="SSF51735">
    <property type="entry name" value="NAD(P)-binding Rossmann-fold domains"/>
    <property type="match status" value="1"/>
</dbReference>
<name>A0A1F7JES1_9BACT</name>
<keyword evidence="4" id="KW-0210">Decarboxylase</keyword>
<dbReference type="FunFam" id="3.40.50.720:FF:000065">
    <property type="entry name" value="UDP-glucuronic acid decarboxylase 1"/>
    <property type="match status" value="1"/>
</dbReference>
<evidence type="ECO:0000256" key="3">
    <source>
        <dbReference type="ARBA" id="ARBA00022692"/>
    </source>
</evidence>
<evidence type="ECO:0000313" key="14">
    <source>
        <dbReference type="EMBL" id="OGK54118.1"/>
    </source>
</evidence>
<sequence length="323" mass="36110">MEQNRKTALVTGGAGFIGSHLCKALVEKGYNVICVDNLLTGNKRNIAPLVDNERFTFIQKDILVSDFASQLADRISDVGVTHIFHLASPASPVQYQDHPIETIQVNTQGTYTMLQLARKLPARFLFASTSEVYGNPGEHPQKESYWGNVNSFGARSCYDESKRCGEAYVYTFLTKFNVDARIVRIFNTYGPNMEKDDGRVVSNFINQAIRDKPITVYGDGSQTRSFCYVSDLVDGIIRAMETDVRGEVINLGNPDERSVKDIAQLIQHMTGSRSSIVTQDLPVDDPTRRQPDISKARTLLGWEPKVGLDEGLKKTIEYFRRAG</sequence>
<evidence type="ECO:0000256" key="8">
    <source>
        <dbReference type="ARBA" id="ARBA00023034"/>
    </source>
</evidence>
<evidence type="ECO:0000256" key="7">
    <source>
        <dbReference type="ARBA" id="ARBA00023027"/>
    </source>
</evidence>
<evidence type="ECO:0000256" key="9">
    <source>
        <dbReference type="ARBA" id="ARBA00023136"/>
    </source>
</evidence>
<dbReference type="EMBL" id="MGAU01000040">
    <property type="protein sequence ID" value="OGK54118.1"/>
    <property type="molecule type" value="Genomic_DNA"/>
</dbReference>
<proteinExistence type="predicted"/>
<dbReference type="GO" id="GO:0042732">
    <property type="term" value="P:D-xylose metabolic process"/>
    <property type="evidence" value="ECO:0007669"/>
    <property type="project" value="InterPro"/>
</dbReference>
<dbReference type="GO" id="GO:0048040">
    <property type="term" value="F:UDP-glucuronate decarboxylase activity"/>
    <property type="evidence" value="ECO:0007669"/>
    <property type="project" value="TreeGrafter"/>
</dbReference>
<dbReference type="Proteomes" id="UP000178486">
    <property type="component" value="Unassembled WGS sequence"/>
</dbReference>
<organism evidence="14 15">
    <name type="scientific">Candidatus Roizmanbacteria bacterium RIFCSPLOWO2_01_FULL_45_11</name>
    <dbReference type="NCBI Taxonomy" id="1802070"/>
    <lineage>
        <taxon>Bacteria</taxon>
        <taxon>Candidatus Roizmaniibacteriota</taxon>
    </lineage>
</organism>
<dbReference type="CDD" id="cd05230">
    <property type="entry name" value="UGD_SDR_e"/>
    <property type="match status" value="1"/>
</dbReference>
<evidence type="ECO:0000256" key="11">
    <source>
        <dbReference type="ARBA" id="ARBA00023239"/>
    </source>
</evidence>
<dbReference type="Pfam" id="PF01370">
    <property type="entry name" value="Epimerase"/>
    <property type="match status" value="1"/>
</dbReference>
<dbReference type="GO" id="GO:0070403">
    <property type="term" value="F:NAD+ binding"/>
    <property type="evidence" value="ECO:0007669"/>
    <property type="project" value="InterPro"/>
</dbReference>
<evidence type="ECO:0000313" key="15">
    <source>
        <dbReference type="Proteomes" id="UP000178486"/>
    </source>
</evidence>